<sequence length="327" mass="36568">MILHILSTLKKMGPEESCALLWREGRLNHTFCCMPFSSNILSTLMDKAGIAINSIKFWENSLSDHFGSLLEFQQKMMYDMFIEAQSDRDLTTNSSVTSVSLVELLKERVVALASNSQKTTQSTFITSNLLYTLSEKYRRHGKLSEGAITKRITAIEEMDGMDVLCSDKTGTLTLNKITVDKNLIEVFAKGIDKDTVVLMAARASRTKNRDSIDAAIVGILADPKEARADIQEVHFLPFNPIDKRTALTYIDGQENARVRWQVADAQLFDGASLLNVGASEWENLASNAIASVKWPNAISIARMLFGPLLGWYAYVLNKYLNILIQEE</sequence>
<comment type="caution">
    <text evidence="8">The sequence shown here is derived from an EMBL/GenBank/DDBJ whole genome shotgun (WGS) entry which is preliminary data.</text>
</comment>
<keyword evidence="9" id="KW-1185">Reference proteome</keyword>
<reference evidence="8 9" key="1">
    <citation type="journal article" date="2021" name="Nat. Plants">
        <title>The Taxus genome provides insights into paclitaxel biosynthesis.</title>
        <authorList>
            <person name="Xiong X."/>
            <person name="Gou J."/>
            <person name="Liao Q."/>
            <person name="Li Y."/>
            <person name="Zhou Q."/>
            <person name="Bi G."/>
            <person name="Li C."/>
            <person name="Du R."/>
            <person name="Wang X."/>
            <person name="Sun T."/>
            <person name="Guo L."/>
            <person name="Liang H."/>
            <person name="Lu P."/>
            <person name="Wu Y."/>
            <person name="Zhang Z."/>
            <person name="Ro D.K."/>
            <person name="Shang Y."/>
            <person name="Huang S."/>
            <person name="Yan J."/>
        </authorList>
    </citation>
    <scope>NUCLEOTIDE SEQUENCE [LARGE SCALE GENOMIC DNA]</scope>
    <source>
        <strain evidence="8">Ta-2019</strain>
    </source>
</reference>
<evidence type="ECO:0000256" key="5">
    <source>
        <dbReference type="ARBA" id="ARBA00022967"/>
    </source>
</evidence>
<dbReference type="InterPro" id="IPR018303">
    <property type="entry name" value="ATPase_P-typ_P_site"/>
</dbReference>
<evidence type="ECO:0000256" key="4">
    <source>
        <dbReference type="ARBA" id="ARBA00022840"/>
    </source>
</evidence>
<keyword evidence="3" id="KW-0547">Nucleotide-binding</keyword>
<keyword evidence="6" id="KW-1133">Transmembrane helix</keyword>
<dbReference type="InterPro" id="IPR023299">
    <property type="entry name" value="ATPase_P-typ_cyto_dom_N"/>
</dbReference>
<dbReference type="Gene3D" id="1.20.1110.10">
    <property type="entry name" value="Calcium-transporting ATPase, transmembrane domain"/>
    <property type="match status" value="1"/>
</dbReference>
<dbReference type="FunFam" id="3.40.50.1000:FF:000001">
    <property type="entry name" value="Phospholipid-transporting ATPase IC"/>
    <property type="match status" value="1"/>
</dbReference>
<evidence type="ECO:0000256" key="6">
    <source>
        <dbReference type="ARBA" id="ARBA00022989"/>
    </source>
</evidence>
<dbReference type="PANTHER" id="PTHR42861">
    <property type="entry name" value="CALCIUM-TRANSPORTING ATPASE"/>
    <property type="match status" value="1"/>
</dbReference>
<evidence type="ECO:0000313" key="8">
    <source>
        <dbReference type="EMBL" id="KAH9288570.1"/>
    </source>
</evidence>
<keyword evidence="5" id="KW-1278">Translocase</keyword>
<dbReference type="PROSITE" id="PS00154">
    <property type="entry name" value="ATPASE_E1_E2"/>
    <property type="match status" value="1"/>
</dbReference>
<name>A0AA38BPV0_TAXCH</name>
<evidence type="ECO:0000256" key="7">
    <source>
        <dbReference type="ARBA" id="ARBA00023136"/>
    </source>
</evidence>
<dbReference type="SUPFAM" id="SSF81660">
    <property type="entry name" value="Metal cation-transporting ATPase, ATP-binding domain N"/>
    <property type="match status" value="1"/>
</dbReference>
<dbReference type="GO" id="GO:0016020">
    <property type="term" value="C:membrane"/>
    <property type="evidence" value="ECO:0007669"/>
    <property type="project" value="UniProtKB-SubCell"/>
</dbReference>
<evidence type="ECO:0000256" key="1">
    <source>
        <dbReference type="ARBA" id="ARBA00004141"/>
    </source>
</evidence>
<organism evidence="8 9">
    <name type="scientific">Taxus chinensis</name>
    <name type="common">Chinese yew</name>
    <name type="synonym">Taxus wallichiana var. chinensis</name>
    <dbReference type="NCBI Taxonomy" id="29808"/>
    <lineage>
        <taxon>Eukaryota</taxon>
        <taxon>Viridiplantae</taxon>
        <taxon>Streptophyta</taxon>
        <taxon>Embryophyta</taxon>
        <taxon>Tracheophyta</taxon>
        <taxon>Spermatophyta</taxon>
        <taxon>Pinopsida</taxon>
        <taxon>Pinidae</taxon>
        <taxon>Conifers II</taxon>
        <taxon>Cupressales</taxon>
        <taxon>Taxaceae</taxon>
        <taxon>Taxus</taxon>
    </lineage>
</organism>
<keyword evidence="2" id="KW-0812">Transmembrane</keyword>
<proteinExistence type="predicted"/>
<protein>
    <submittedName>
        <fullName evidence="8">Uncharacterized protein</fullName>
    </submittedName>
</protein>
<dbReference type="Gene3D" id="3.40.1110.10">
    <property type="entry name" value="Calcium-transporting ATPase, cytoplasmic domain N"/>
    <property type="match status" value="1"/>
</dbReference>
<dbReference type="AlphaFoldDB" id="A0AA38BPV0"/>
<dbReference type="Proteomes" id="UP000824469">
    <property type="component" value="Unassembled WGS sequence"/>
</dbReference>
<dbReference type="InterPro" id="IPR023214">
    <property type="entry name" value="HAD_sf"/>
</dbReference>
<evidence type="ECO:0000313" key="9">
    <source>
        <dbReference type="Proteomes" id="UP000824469"/>
    </source>
</evidence>
<comment type="subcellular location">
    <subcellularLocation>
        <location evidence="1">Membrane</location>
        <topology evidence="1">Multi-pass membrane protein</topology>
    </subcellularLocation>
</comment>
<keyword evidence="7" id="KW-0472">Membrane</keyword>
<evidence type="ECO:0000256" key="2">
    <source>
        <dbReference type="ARBA" id="ARBA00022692"/>
    </source>
</evidence>
<gene>
    <name evidence="8" type="ORF">KI387_032687</name>
</gene>
<evidence type="ECO:0000256" key="3">
    <source>
        <dbReference type="ARBA" id="ARBA00022741"/>
    </source>
</evidence>
<keyword evidence="4" id="KW-0067">ATP-binding</keyword>
<dbReference type="EMBL" id="JAHRHJ020003813">
    <property type="protein sequence ID" value="KAH9288570.1"/>
    <property type="molecule type" value="Genomic_DNA"/>
</dbReference>
<dbReference type="Gene3D" id="3.40.50.1000">
    <property type="entry name" value="HAD superfamily/HAD-like"/>
    <property type="match status" value="1"/>
</dbReference>
<dbReference type="GO" id="GO:0005524">
    <property type="term" value="F:ATP binding"/>
    <property type="evidence" value="ECO:0007669"/>
    <property type="project" value="UniProtKB-KW"/>
</dbReference>
<accession>A0AA38BPV0</accession>